<feature type="signal peptide" evidence="2">
    <location>
        <begin position="1"/>
        <end position="21"/>
    </location>
</feature>
<name>A0ABU0S8X2_9HYPH</name>
<protein>
    <submittedName>
        <fullName evidence="4">Outer membrane lipoprotein SlyB</fullName>
    </submittedName>
</protein>
<reference evidence="4 5" key="1">
    <citation type="submission" date="2023-07" db="EMBL/GenBank/DDBJ databases">
        <title>Comparative genomics of wheat-associated soil bacteria to identify genetic determinants of phenazine resistance.</title>
        <authorList>
            <person name="Mouncey N."/>
        </authorList>
    </citation>
    <scope>NUCLEOTIDE SEQUENCE [LARGE SCALE GENOMIC DNA]</scope>
    <source>
        <strain evidence="4 5">W4I11</strain>
    </source>
</reference>
<evidence type="ECO:0000256" key="2">
    <source>
        <dbReference type="SAM" id="SignalP"/>
    </source>
</evidence>
<evidence type="ECO:0000259" key="3">
    <source>
        <dbReference type="Pfam" id="PF13441"/>
    </source>
</evidence>
<feature type="region of interest" description="Disordered" evidence="1">
    <location>
        <begin position="99"/>
        <end position="133"/>
    </location>
</feature>
<evidence type="ECO:0000313" key="4">
    <source>
        <dbReference type="EMBL" id="MDQ0997205.1"/>
    </source>
</evidence>
<gene>
    <name evidence="4" type="ORF">QFZ34_002387</name>
</gene>
<dbReference type="Proteomes" id="UP001237780">
    <property type="component" value="Unassembled WGS sequence"/>
</dbReference>
<keyword evidence="5" id="KW-1185">Reference proteome</keyword>
<evidence type="ECO:0000256" key="1">
    <source>
        <dbReference type="SAM" id="MobiDB-lite"/>
    </source>
</evidence>
<dbReference type="PROSITE" id="PS51257">
    <property type="entry name" value="PROKAR_LIPOPROTEIN"/>
    <property type="match status" value="1"/>
</dbReference>
<proteinExistence type="predicted"/>
<sequence length="133" mass="13641">MKIRFAAIAATALLAFTIAGCETSQQNQRAGTGALIGAGAGALAGQALGRDTKSTVIGAAGGALLGAAVGTATTPRGGNENLCRYQRPDGSIYNAPCQGNGGGAYGNGRYPDDDGYRSERRRYSSDPYRDDNY</sequence>
<keyword evidence="2" id="KW-0732">Signal</keyword>
<feature type="domain" description="YMGG-like Gly-zipper" evidence="3">
    <location>
        <begin position="28"/>
        <end position="70"/>
    </location>
</feature>
<feature type="compositionally biased region" description="Basic and acidic residues" evidence="1">
    <location>
        <begin position="110"/>
        <end position="133"/>
    </location>
</feature>
<evidence type="ECO:0000313" key="5">
    <source>
        <dbReference type="Proteomes" id="UP001237780"/>
    </source>
</evidence>
<comment type="caution">
    <text evidence="4">The sequence shown here is derived from an EMBL/GenBank/DDBJ whole genome shotgun (WGS) entry which is preliminary data.</text>
</comment>
<dbReference type="Pfam" id="PF13441">
    <property type="entry name" value="Gly-zipper_YMGG"/>
    <property type="match status" value="1"/>
</dbReference>
<keyword evidence="4" id="KW-0449">Lipoprotein</keyword>
<accession>A0ABU0S8X2</accession>
<dbReference type="InterPro" id="IPR027367">
    <property type="entry name" value="Gly-zipper_YMGG"/>
</dbReference>
<dbReference type="EMBL" id="JAUSZT010000003">
    <property type="protein sequence ID" value="MDQ0997205.1"/>
    <property type="molecule type" value="Genomic_DNA"/>
</dbReference>
<feature type="chain" id="PRO_5047375067" evidence="2">
    <location>
        <begin position="22"/>
        <end position="133"/>
    </location>
</feature>
<organism evidence="4 5">
    <name type="scientific">Phyllobacterium ifriqiyense</name>
    <dbReference type="NCBI Taxonomy" id="314238"/>
    <lineage>
        <taxon>Bacteria</taxon>
        <taxon>Pseudomonadati</taxon>
        <taxon>Pseudomonadota</taxon>
        <taxon>Alphaproteobacteria</taxon>
        <taxon>Hyphomicrobiales</taxon>
        <taxon>Phyllobacteriaceae</taxon>
        <taxon>Phyllobacterium</taxon>
    </lineage>
</organism>